<evidence type="ECO:0000259" key="6">
    <source>
        <dbReference type="PROSITE" id="PS50801"/>
    </source>
</evidence>
<reference evidence="7 8" key="1">
    <citation type="submission" date="2020-06" db="EMBL/GenBank/DDBJ databases">
        <authorList>
            <person name="Cao W.R."/>
        </authorList>
    </citation>
    <scope>NUCLEOTIDE SEQUENCE [LARGE SCALE GENOMIC DNA]</scope>
    <source>
        <strain evidence="7 8">B1Z28</strain>
    </source>
</reference>
<evidence type="ECO:0000256" key="2">
    <source>
        <dbReference type="ARBA" id="ARBA00022692"/>
    </source>
</evidence>
<feature type="transmembrane region" description="Helical" evidence="5">
    <location>
        <begin position="183"/>
        <end position="202"/>
    </location>
</feature>
<dbReference type="Pfam" id="PF01740">
    <property type="entry name" value="STAS"/>
    <property type="match status" value="1"/>
</dbReference>
<feature type="transmembrane region" description="Helical" evidence="5">
    <location>
        <begin position="140"/>
        <end position="163"/>
    </location>
</feature>
<evidence type="ECO:0000256" key="4">
    <source>
        <dbReference type="ARBA" id="ARBA00023136"/>
    </source>
</evidence>
<dbReference type="InterPro" id="IPR011547">
    <property type="entry name" value="SLC26A/SulP_dom"/>
</dbReference>
<dbReference type="SUPFAM" id="SSF52091">
    <property type="entry name" value="SpoIIaa-like"/>
    <property type="match status" value="1"/>
</dbReference>
<evidence type="ECO:0000256" key="5">
    <source>
        <dbReference type="SAM" id="Phobius"/>
    </source>
</evidence>
<dbReference type="CDD" id="cd07042">
    <property type="entry name" value="STAS_SulP_like_sulfate_transporter"/>
    <property type="match status" value="1"/>
</dbReference>
<keyword evidence="3 5" id="KW-1133">Transmembrane helix</keyword>
<dbReference type="Pfam" id="PF00916">
    <property type="entry name" value="Sulfate_transp"/>
    <property type="match status" value="1"/>
</dbReference>
<feature type="transmembrane region" description="Helical" evidence="5">
    <location>
        <begin position="209"/>
        <end position="226"/>
    </location>
</feature>
<dbReference type="InterPro" id="IPR036513">
    <property type="entry name" value="STAS_dom_sf"/>
</dbReference>
<comment type="caution">
    <text evidence="7">The sequence shown here is derived from an EMBL/GenBank/DDBJ whole genome shotgun (WGS) entry which is preliminary data.</text>
</comment>
<dbReference type="PANTHER" id="PTHR11814">
    <property type="entry name" value="SULFATE TRANSPORTER"/>
    <property type="match status" value="1"/>
</dbReference>
<keyword evidence="8" id="KW-1185">Reference proteome</keyword>
<feature type="transmembrane region" description="Helical" evidence="5">
    <location>
        <begin position="337"/>
        <end position="370"/>
    </location>
</feature>
<feature type="transmembrane region" description="Helical" evidence="5">
    <location>
        <begin position="298"/>
        <end position="316"/>
    </location>
</feature>
<protein>
    <submittedName>
        <fullName evidence="7">SulP family inorganic anion transporter</fullName>
    </submittedName>
</protein>
<sequence>MAKNRRDDSRFPFPILQGILPFDRATLPTEILAGLTFACLAIPEVMGYTKIAGTPVITGLYTILIPMALFALFGSSRHLVVGADSATAAITASALAGMAVTGSSEYLALASLLALMAAVLLITARVIGLGFLADFLSRTVLVGFLTGVGIQVATGEIAGMLGVAVEGHGTIAKLLSTFQNLSYISWATFAVSATILCTIVGCRWASRKIPGSLIAIVGVILCSWTFQFDAKGIAVLGVVPGSLPSLSVPDVQWTWTLFKQLLPTALSIFVVILAQSAATSRAYAAKNEEEFSENSDLVGLGLANLGAAFTGTFVVNGSPTKTEMVASTGGRSQIAQLTTVLIVLVVLLFLTGPLAFLPNAALSVVVFLIGIKLIDVQGLTTIYRQARSEFWVAGATAAVVVLVGVEQGILFAMVLSLMVHTRRGYRPKNSVIVRTKSGSWHSKDLSEPNQFEPGLVIYRFSHGMYYANMQRFTDEVTAIVQNPDNEISWFCIDASAIDEVDFTAGYTLRSMSRLLDSKGIRLVFTMVEPDVKAELDLYGLLKLVGDDAFFETGSGLLQAFHNREASGTKDG</sequence>
<dbReference type="Proteomes" id="UP000630805">
    <property type="component" value="Unassembled WGS sequence"/>
</dbReference>
<keyword evidence="4 5" id="KW-0472">Membrane</keyword>
<evidence type="ECO:0000313" key="8">
    <source>
        <dbReference type="Proteomes" id="UP000630805"/>
    </source>
</evidence>
<feature type="transmembrane region" description="Helical" evidence="5">
    <location>
        <begin position="80"/>
        <end position="100"/>
    </location>
</feature>
<comment type="subcellular location">
    <subcellularLocation>
        <location evidence="1">Membrane</location>
        <topology evidence="1">Multi-pass membrane protein</topology>
    </subcellularLocation>
</comment>
<evidence type="ECO:0000256" key="3">
    <source>
        <dbReference type="ARBA" id="ARBA00022989"/>
    </source>
</evidence>
<keyword evidence="2 5" id="KW-0812">Transmembrane</keyword>
<dbReference type="InterPro" id="IPR002645">
    <property type="entry name" value="STAS_dom"/>
</dbReference>
<feature type="transmembrane region" description="Helical" evidence="5">
    <location>
        <begin position="261"/>
        <end position="278"/>
    </location>
</feature>
<feature type="transmembrane region" description="Helical" evidence="5">
    <location>
        <begin position="106"/>
        <end position="128"/>
    </location>
</feature>
<proteinExistence type="predicted"/>
<accession>A0ABX2PKU0</accession>
<gene>
    <name evidence="7" type="ORF">HW561_00225</name>
</gene>
<dbReference type="Gene3D" id="3.30.750.24">
    <property type="entry name" value="STAS domain"/>
    <property type="match status" value="1"/>
</dbReference>
<dbReference type="InterPro" id="IPR001902">
    <property type="entry name" value="SLC26A/SulP_fam"/>
</dbReference>
<feature type="domain" description="STAS" evidence="6">
    <location>
        <begin position="445"/>
        <end position="560"/>
    </location>
</feature>
<feature type="transmembrane region" description="Helical" evidence="5">
    <location>
        <begin position="390"/>
        <end position="419"/>
    </location>
</feature>
<name>A0ABX2PKU0_9RHOB</name>
<evidence type="ECO:0000313" key="7">
    <source>
        <dbReference type="EMBL" id="NVO54217.1"/>
    </source>
</evidence>
<dbReference type="RefSeq" id="WP_176861172.1">
    <property type="nucleotide sequence ID" value="NZ_JABXWT010000001.1"/>
</dbReference>
<feature type="transmembrane region" description="Helical" evidence="5">
    <location>
        <begin position="31"/>
        <end position="49"/>
    </location>
</feature>
<evidence type="ECO:0000256" key="1">
    <source>
        <dbReference type="ARBA" id="ARBA00004141"/>
    </source>
</evidence>
<organism evidence="7 8">
    <name type="scientific">Ruegeria haliotis</name>
    <dbReference type="NCBI Taxonomy" id="2747601"/>
    <lineage>
        <taxon>Bacteria</taxon>
        <taxon>Pseudomonadati</taxon>
        <taxon>Pseudomonadota</taxon>
        <taxon>Alphaproteobacteria</taxon>
        <taxon>Rhodobacterales</taxon>
        <taxon>Roseobacteraceae</taxon>
        <taxon>Ruegeria</taxon>
    </lineage>
</organism>
<dbReference type="PROSITE" id="PS50801">
    <property type="entry name" value="STAS"/>
    <property type="match status" value="1"/>
</dbReference>
<feature type="transmembrane region" description="Helical" evidence="5">
    <location>
        <begin position="55"/>
        <end position="73"/>
    </location>
</feature>
<dbReference type="EMBL" id="JABXWT010000001">
    <property type="protein sequence ID" value="NVO54217.1"/>
    <property type="molecule type" value="Genomic_DNA"/>
</dbReference>